<dbReference type="Proteomes" id="UP001056120">
    <property type="component" value="Linkage Group LG08"/>
</dbReference>
<protein>
    <submittedName>
        <fullName evidence="1">Uncharacterized protein</fullName>
    </submittedName>
</protein>
<reference evidence="2" key="1">
    <citation type="journal article" date="2022" name="Mol. Ecol. Resour.">
        <title>The genomes of chicory, endive, great burdock and yacon provide insights into Asteraceae palaeo-polyploidization history and plant inulin production.</title>
        <authorList>
            <person name="Fan W."/>
            <person name="Wang S."/>
            <person name="Wang H."/>
            <person name="Wang A."/>
            <person name="Jiang F."/>
            <person name="Liu H."/>
            <person name="Zhao H."/>
            <person name="Xu D."/>
            <person name="Zhang Y."/>
        </authorList>
    </citation>
    <scope>NUCLEOTIDE SEQUENCE [LARGE SCALE GENOMIC DNA]</scope>
    <source>
        <strain evidence="2">cv. Yunnan</strain>
    </source>
</reference>
<comment type="caution">
    <text evidence="1">The sequence shown here is derived from an EMBL/GenBank/DDBJ whole genome shotgun (WGS) entry which is preliminary data.</text>
</comment>
<reference evidence="1 2" key="2">
    <citation type="journal article" date="2022" name="Mol. Ecol. Resour.">
        <title>The genomes of chicory, endive, great burdock and yacon provide insights into Asteraceae paleo-polyploidization history and plant inulin production.</title>
        <authorList>
            <person name="Fan W."/>
            <person name="Wang S."/>
            <person name="Wang H."/>
            <person name="Wang A."/>
            <person name="Jiang F."/>
            <person name="Liu H."/>
            <person name="Zhao H."/>
            <person name="Xu D."/>
            <person name="Zhang Y."/>
        </authorList>
    </citation>
    <scope>NUCLEOTIDE SEQUENCE [LARGE SCALE GENOMIC DNA]</scope>
    <source>
        <strain evidence="2">cv. Yunnan</strain>
        <tissue evidence="1">Leaves</tissue>
    </source>
</reference>
<name>A0ACB9IKR5_9ASTR</name>
<proteinExistence type="predicted"/>
<gene>
    <name evidence="1" type="ORF">L1987_24784</name>
</gene>
<organism evidence="1 2">
    <name type="scientific">Smallanthus sonchifolius</name>
    <dbReference type="NCBI Taxonomy" id="185202"/>
    <lineage>
        <taxon>Eukaryota</taxon>
        <taxon>Viridiplantae</taxon>
        <taxon>Streptophyta</taxon>
        <taxon>Embryophyta</taxon>
        <taxon>Tracheophyta</taxon>
        <taxon>Spermatophyta</taxon>
        <taxon>Magnoliopsida</taxon>
        <taxon>eudicotyledons</taxon>
        <taxon>Gunneridae</taxon>
        <taxon>Pentapetalae</taxon>
        <taxon>asterids</taxon>
        <taxon>campanulids</taxon>
        <taxon>Asterales</taxon>
        <taxon>Asteraceae</taxon>
        <taxon>Asteroideae</taxon>
        <taxon>Heliantheae alliance</taxon>
        <taxon>Millerieae</taxon>
        <taxon>Smallanthus</taxon>
    </lineage>
</organism>
<evidence type="ECO:0000313" key="2">
    <source>
        <dbReference type="Proteomes" id="UP001056120"/>
    </source>
</evidence>
<accession>A0ACB9IKR5</accession>
<dbReference type="EMBL" id="CM042025">
    <property type="protein sequence ID" value="KAI3808823.1"/>
    <property type="molecule type" value="Genomic_DNA"/>
</dbReference>
<keyword evidence="2" id="KW-1185">Reference proteome</keyword>
<sequence length="129" mass="14581">MKNLCSNIYVMMSNYAADKQSEGSSSVQPPQQPARTTVVPLDLVPLKRLAEECIGEAVEQYNDLQLQQPGVDIKSEPLDRNESGSSVHNHESTWMMKQCERIHYLTSNMPFKAIYLMLGQVVLEYSWSG</sequence>
<evidence type="ECO:0000313" key="1">
    <source>
        <dbReference type="EMBL" id="KAI3808823.1"/>
    </source>
</evidence>